<keyword evidence="1" id="KW-1185">Reference proteome</keyword>
<name>A0A1I7Z917_9BILA</name>
<evidence type="ECO:0000313" key="2">
    <source>
        <dbReference type="WBParaSite" id="L893_g2404.t1"/>
    </source>
</evidence>
<dbReference type="AlphaFoldDB" id="A0A1I7Z917"/>
<protein>
    <submittedName>
        <fullName evidence="2">HTH_48 domain-containing protein</fullName>
    </submittedName>
</protein>
<reference evidence="2" key="1">
    <citation type="submission" date="2016-11" db="UniProtKB">
        <authorList>
            <consortium name="WormBaseParasite"/>
        </authorList>
    </citation>
    <scope>IDENTIFICATION</scope>
</reference>
<evidence type="ECO:0000313" key="1">
    <source>
        <dbReference type="Proteomes" id="UP000095287"/>
    </source>
</evidence>
<accession>A0A1I7Z917</accession>
<organism evidence="1 2">
    <name type="scientific">Steinernema glaseri</name>
    <dbReference type="NCBI Taxonomy" id="37863"/>
    <lineage>
        <taxon>Eukaryota</taxon>
        <taxon>Metazoa</taxon>
        <taxon>Ecdysozoa</taxon>
        <taxon>Nematoda</taxon>
        <taxon>Chromadorea</taxon>
        <taxon>Rhabditida</taxon>
        <taxon>Tylenchina</taxon>
        <taxon>Panagrolaimomorpha</taxon>
        <taxon>Strongyloidoidea</taxon>
        <taxon>Steinernematidae</taxon>
        <taxon>Steinernema</taxon>
    </lineage>
</organism>
<sequence>MWMPKSMQVKEAAPLKKHIVDGHKSSFRFRCSLTGKGKASGNENGNNSGRRMCTLEAKLGVEAIYSQRLKLEVFFLRAYYIQCDKSSLMR</sequence>
<dbReference type="Proteomes" id="UP000095287">
    <property type="component" value="Unplaced"/>
</dbReference>
<proteinExistence type="predicted"/>
<dbReference type="WBParaSite" id="L893_g2404.t1">
    <property type="protein sequence ID" value="L893_g2404.t1"/>
    <property type="gene ID" value="L893_g2404"/>
</dbReference>